<proteinExistence type="inferred from homology"/>
<dbReference type="PANTHER" id="PTHR20883:SF15">
    <property type="entry name" value="PHYTANOYL-COA DIOXYGENASE DOMAIN-CONTAINING PROTEIN 1"/>
    <property type="match status" value="1"/>
</dbReference>
<keyword evidence="3" id="KW-0408">Iron</keyword>
<dbReference type="Gene3D" id="2.60.120.620">
    <property type="entry name" value="q2cbj1_9rhob like domain"/>
    <property type="match status" value="1"/>
</dbReference>
<evidence type="ECO:0000313" key="5">
    <source>
        <dbReference type="EMBL" id="RCN26652.1"/>
    </source>
</evidence>
<comment type="caution">
    <text evidence="5">The sequence shown here is derived from an EMBL/GenBank/DDBJ whole genome shotgun (WGS) entry which is preliminary data.</text>
</comment>
<name>A0A368F3L7_ANCCA</name>
<keyword evidence="6" id="KW-1185">Reference proteome</keyword>
<dbReference type="PANTHER" id="PTHR20883">
    <property type="entry name" value="PHYTANOYL-COA DIOXYGENASE DOMAIN CONTAINING 1"/>
    <property type="match status" value="1"/>
</dbReference>
<accession>A0A368F3L7</accession>
<dbReference type="STRING" id="29170.A0A368F3L7"/>
<comment type="similarity">
    <text evidence="4">Belongs to the PhyH family. PHYHD1 subfamily.</text>
</comment>
<dbReference type="GO" id="GO:0051213">
    <property type="term" value="F:dioxygenase activity"/>
    <property type="evidence" value="ECO:0007669"/>
    <property type="project" value="UniProtKB-KW"/>
</dbReference>
<keyword evidence="2" id="KW-0479">Metal-binding</keyword>
<dbReference type="AlphaFoldDB" id="A0A368F3L7"/>
<comment type="cofactor">
    <cofactor evidence="1">
        <name>Fe cation</name>
        <dbReference type="ChEBI" id="CHEBI:24875"/>
    </cofactor>
</comment>
<evidence type="ECO:0000256" key="1">
    <source>
        <dbReference type="ARBA" id="ARBA00001962"/>
    </source>
</evidence>
<keyword evidence="5" id="KW-0223">Dioxygenase</keyword>
<dbReference type="SUPFAM" id="SSF51197">
    <property type="entry name" value="Clavaminate synthase-like"/>
    <property type="match status" value="1"/>
</dbReference>
<dbReference type="GO" id="GO:0046872">
    <property type="term" value="F:metal ion binding"/>
    <property type="evidence" value="ECO:0007669"/>
    <property type="project" value="UniProtKB-KW"/>
</dbReference>
<organism evidence="5 6">
    <name type="scientific">Ancylostoma caninum</name>
    <name type="common">Dog hookworm</name>
    <dbReference type="NCBI Taxonomy" id="29170"/>
    <lineage>
        <taxon>Eukaryota</taxon>
        <taxon>Metazoa</taxon>
        <taxon>Ecdysozoa</taxon>
        <taxon>Nematoda</taxon>
        <taxon>Chromadorea</taxon>
        <taxon>Rhabditida</taxon>
        <taxon>Rhabditina</taxon>
        <taxon>Rhabditomorpha</taxon>
        <taxon>Strongyloidea</taxon>
        <taxon>Ancylostomatidae</taxon>
        <taxon>Ancylostomatinae</taxon>
        <taxon>Ancylostoma</taxon>
    </lineage>
</organism>
<dbReference type="OrthoDB" id="445007at2759"/>
<dbReference type="InterPro" id="IPR008775">
    <property type="entry name" value="Phytyl_CoA_dOase-like"/>
</dbReference>
<evidence type="ECO:0000313" key="6">
    <source>
        <dbReference type="Proteomes" id="UP000252519"/>
    </source>
</evidence>
<gene>
    <name evidence="5" type="ORF">ANCCAN_27621</name>
</gene>
<keyword evidence="5" id="KW-0560">Oxidoreductase</keyword>
<sequence length="191" mass="22131">MSWPKHFEENGYAVVEDVFSEEELTEMKEEIERVIDGIDLDQHPKSVFSTYDEDKHTVDDYFLNSSDKIRVFFEEGAFDKDGKLVVEKHRALNKIGHGLHLRNEVFKRMSFHPKIKQLLKDIKYEDPKIVQSMYIFKQPKIGGAVTDHIDATFLYVEPIEHVIGIWIAVDDANEENGCLAFIPGSHKSEFT</sequence>
<dbReference type="EMBL" id="JOJR01006612">
    <property type="protein sequence ID" value="RCN26652.1"/>
    <property type="molecule type" value="Genomic_DNA"/>
</dbReference>
<evidence type="ECO:0000256" key="3">
    <source>
        <dbReference type="ARBA" id="ARBA00023004"/>
    </source>
</evidence>
<protein>
    <submittedName>
        <fullName evidence="5">Phytanoyl-CoA dioxygenase</fullName>
    </submittedName>
</protein>
<dbReference type="Pfam" id="PF05721">
    <property type="entry name" value="PhyH"/>
    <property type="match status" value="1"/>
</dbReference>
<evidence type="ECO:0000256" key="4">
    <source>
        <dbReference type="ARBA" id="ARBA00038356"/>
    </source>
</evidence>
<reference evidence="5 6" key="1">
    <citation type="submission" date="2014-10" db="EMBL/GenBank/DDBJ databases">
        <title>Draft genome of the hookworm Ancylostoma caninum.</title>
        <authorList>
            <person name="Mitreva M."/>
        </authorList>
    </citation>
    <scope>NUCLEOTIDE SEQUENCE [LARGE SCALE GENOMIC DNA]</scope>
    <source>
        <strain evidence="5 6">Baltimore</strain>
    </source>
</reference>
<dbReference type="Proteomes" id="UP000252519">
    <property type="component" value="Unassembled WGS sequence"/>
</dbReference>
<evidence type="ECO:0000256" key="2">
    <source>
        <dbReference type="ARBA" id="ARBA00022723"/>
    </source>
</evidence>